<dbReference type="Proteomes" id="UP000569732">
    <property type="component" value="Unassembled WGS sequence"/>
</dbReference>
<evidence type="ECO:0000313" key="2">
    <source>
        <dbReference type="Proteomes" id="UP000569732"/>
    </source>
</evidence>
<evidence type="ECO:0000313" key="1">
    <source>
        <dbReference type="EMBL" id="NYZ69574.1"/>
    </source>
</evidence>
<accession>A0A853IHR6</accession>
<dbReference type="AlphaFoldDB" id="A0A853IHR6"/>
<sequence length="235" mass="27333">MNIDEQCCLNYLNKIGIKEYIYEPCGNKKFPDFIVNNDTIVEATRLTRVLENGKKVNNIPVQDKLEKITAEIGNKQLGYSWFIFLTFSNSCTRSIGKLGKKIRKELDDFASKKDNSEYYLIDVSKDLQIELYLSSEVFDKTFIVGGMDNIEGDTGWSGEVCSNSLQYSINDKTEKLEKFINDKKIDHTNKNYWLVLIDFIHALQYDRINEISVEKKYWNKIIVLNPADISNSYQW</sequence>
<organism evidence="1 2">
    <name type="scientific">Spartinivicinus marinus</name>
    <dbReference type="NCBI Taxonomy" id="2994442"/>
    <lineage>
        <taxon>Bacteria</taxon>
        <taxon>Pseudomonadati</taxon>
        <taxon>Pseudomonadota</taxon>
        <taxon>Gammaproteobacteria</taxon>
        <taxon>Oceanospirillales</taxon>
        <taxon>Zooshikellaceae</taxon>
        <taxon>Spartinivicinus</taxon>
    </lineage>
</organism>
<gene>
    <name evidence="1" type="ORF">H0A36_26520</name>
</gene>
<dbReference type="RefSeq" id="WP_180571557.1">
    <property type="nucleotide sequence ID" value="NZ_JACCKB010000103.1"/>
</dbReference>
<keyword evidence="2" id="KW-1185">Reference proteome</keyword>
<reference evidence="1 2" key="1">
    <citation type="submission" date="2020-07" db="EMBL/GenBank/DDBJ databases">
        <title>Endozoicomonas sp. nov., isolated from sediment.</title>
        <authorList>
            <person name="Gu T."/>
        </authorList>
    </citation>
    <scope>NUCLEOTIDE SEQUENCE [LARGE SCALE GENOMIC DNA]</scope>
    <source>
        <strain evidence="1 2">SM1973</strain>
    </source>
</reference>
<protein>
    <submittedName>
        <fullName evidence="1">Uncharacterized protein</fullName>
    </submittedName>
</protein>
<comment type="caution">
    <text evidence="1">The sequence shown here is derived from an EMBL/GenBank/DDBJ whole genome shotgun (WGS) entry which is preliminary data.</text>
</comment>
<name>A0A853IHR6_9GAMM</name>
<dbReference type="EMBL" id="JACCKB010000103">
    <property type="protein sequence ID" value="NYZ69574.1"/>
    <property type="molecule type" value="Genomic_DNA"/>
</dbReference>
<proteinExistence type="predicted"/>